<evidence type="ECO:0000259" key="6">
    <source>
        <dbReference type="PROSITE" id="PS50903"/>
    </source>
</evidence>
<dbReference type="OrthoDB" id="9799749at2"/>
<dbReference type="InterPro" id="IPR052364">
    <property type="entry name" value="Rubrerythrin"/>
</dbReference>
<dbReference type="KEGG" id="hhw:NCTC503_00650"/>
<accession>A0A4U9R8H0</accession>
<evidence type="ECO:0000256" key="1">
    <source>
        <dbReference type="ARBA" id="ARBA00001965"/>
    </source>
</evidence>
<protein>
    <submittedName>
        <fullName evidence="8">Rubrerythrin</fullName>
        <ecNumber evidence="8">1.11.1.1</ecNumber>
    </submittedName>
</protein>
<dbReference type="EC" id="1.11.1.1" evidence="8"/>
<dbReference type="PANTHER" id="PTHR43865:SF1">
    <property type="entry name" value="RUBRERYTHRIN-RELATED"/>
    <property type="match status" value="1"/>
</dbReference>
<dbReference type="InterPro" id="IPR012347">
    <property type="entry name" value="Ferritin-like"/>
</dbReference>
<dbReference type="InterPro" id="IPR048574">
    <property type="entry name" value="RUBY_RBDX"/>
</dbReference>
<feature type="domain" description="Ferritin-like diiron" evidence="7">
    <location>
        <begin position="4"/>
        <end position="135"/>
    </location>
</feature>
<evidence type="ECO:0000259" key="7">
    <source>
        <dbReference type="PROSITE" id="PS50905"/>
    </source>
</evidence>
<dbReference type="InterPro" id="IPR009040">
    <property type="entry name" value="Ferritin-like_diiron"/>
</dbReference>
<dbReference type="Gene3D" id="2.20.28.10">
    <property type="match status" value="1"/>
</dbReference>
<dbReference type="InterPro" id="IPR003251">
    <property type="entry name" value="Rr_diiron-bd_dom"/>
</dbReference>
<keyword evidence="4" id="KW-0249">Electron transport</keyword>
<name>A0A4U9R8H0_HATHI</name>
<dbReference type="PROSITE" id="PS50903">
    <property type="entry name" value="RUBREDOXIN_LIKE"/>
    <property type="match status" value="1"/>
</dbReference>
<dbReference type="PANTHER" id="PTHR43865">
    <property type="entry name" value="RUBRERYTHRIN-RELATED"/>
    <property type="match status" value="1"/>
</dbReference>
<dbReference type="CDD" id="cd01041">
    <property type="entry name" value="Rubrerythrin"/>
    <property type="match status" value="1"/>
</dbReference>
<dbReference type="GO" id="GO:0016692">
    <property type="term" value="F:NADH peroxidase activity"/>
    <property type="evidence" value="ECO:0007669"/>
    <property type="project" value="UniProtKB-EC"/>
</dbReference>
<evidence type="ECO:0000313" key="9">
    <source>
        <dbReference type="Proteomes" id="UP000308489"/>
    </source>
</evidence>
<evidence type="ECO:0000256" key="5">
    <source>
        <dbReference type="ARBA" id="ARBA00023004"/>
    </source>
</evidence>
<evidence type="ECO:0000256" key="3">
    <source>
        <dbReference type="ARBA" id="ARBA00022723"/>
    </source>
</evidence>
<evidence type="ECO:0000256" key="2">
    <source>
        <dbReference type="ARBA" id="ARBA00022448"/>
    </source>
</evidence>
<keyword evidence="5" id="KW-0408">Iron</keyword>
<dbReference type="InterPro" id="IPR009078">
    <property type="entry name" value="Ferritin-like_SF"/>
</dbReference>
<keyword evidence="2" id="KW-0813">Transport</keyword>
<evidence type="ECO:0000313" key="8">
    <source>
        <dbReference type="EMBL" id="VTQ84990.1"/>
    </source>
</evidence>
<dbReference type="CDD" id="cd00729">
    <property type="entry name" value="rubredoxin_SM"/>
    <property type="match status" value="1"/>
</dbReference>
<evidence type="ECO:0000256" key="4">
    <source>
        <dbReference type="ARBA" id="ARBA00022982"/>
    </source>
</evidence>
<dbReference type="SUPFAM" id="SSF57802">
    <property type="entry name" value="Rubredoxin-like"/>
    <property type="match status" value="1"/>
</dbReference>
<feature type="domain" description="Rubredoxin-like" evidence="6">
    <location>
        <begin position="142"/>
        <end position="176"/>
    </location>
</feature>
<dbReference type="SUPFAM" id="SSF47240">
    <property type="entry name" value="Ferritin-like"/>
    <property type="match status" value="1"/>
</dbReference>
<proteinExistence type="predicted"/>
<gene>
    <name evidence="8" type="primary">rbr1_1</name>
    <name evidence="8" type="ORF">NCTC503_00650</name>
</gene>
<keyword evidence="9" id="KW-1185">Reference proteome</keyword>
<dbReference type="Gene3D" id="1.20.1260.10">
    <property type="match status" value="1"/>
</dbReference>
<dbReference type="EMBL" id="LR590481">
    <property type="protein sequence ID" value="VTQ84990.1"/>
    <property type="molecule type" value="Genomic_DNA"/>
</dbReference>
<keyword evidence="8" id="KW-0575">Peroxidase</keyword>
<dbReference type="InterPro" id="IPR024934">
    <property type="entry name" value="Rubredoxin-like_dom"/>
</dbReference>
<dbReference type="GO" id="GO:0005506">
    <property type="term" value="F:iron ion binding"/>
    <property type="evidence" value="ECO:0007669"/>
    <property type="project" value="InterPro"/>
</dbReference>
<dbReference type="Pfam" id="PF02915">
    <property type="entry name" value="Rubrerythrin"/>
    <property type="match status" value="1"/>
</dbReference>
<keyword evidence="8" id="KW-0560">Oxidoreductase</keyword>
<sequence length="181" mass="21287">MERNLKGSKTEKNLYRTFSGESRARTKYTLYGEKARLEGYQYIGSIFDETSHNELAHAREVLNRYLKLLGDTKENLKDAIMGESLENKKIYVQFAQEAKEEGFNNIADFFTELTEVEEHHEKRFEEILKRLEDGTLYRRETDAKWQCMNCGYIHEGKEAPIICPLCKYPQGYFKIACEDEK</sequence>
<reference evidence="8 9" key="1">
    <citation type="submission" date="2019-05" db="EMBL/GenBank/DDBJ databases">
        <authorList>
            <consortium name="Pathogen Informatics"/>
        </authorList>
    </citation>
    <scope>NUCLEOTIDE SEQUENCE [LARGE SCALE GENOMIC DNA]</scope>
    <source>
        <strain evidence="8 9">NCTC503</strain>
    </source>
</reference>
<dbReference type="RefSeq" id="WP_138209415.1">
    <property type="nucleotide sequence ID" value="NZ_CBCRUQ010000001.1"/>
</dbReference>
<dbReference type="AlphaFoldDB" id="A0A4U9R8H0"/>
<dbReference type="Proteomes" id="UP000308489">
    <property type="component" value="Chromosome 1"/>
</dbReference>
<keyword evidence="3" id="KW-0479">Metal-binding</keyword>
<comment type="cofactor">
    <cofactor evidence="1">
        <name>Fe(3+)</name>
        <dbReference type="ChEBI" id="CHEBI:29034"/>
    </cofactor>
</comment>
<organism evidence="8 9">
    <name type="scientific">Hathewaya histolytica</name>
    <name type="common">Clostridium histolyticum</name>
    <dbReference type="NCBI Taxonomy" id="1498"/>
    <lineage>
        <taxon>Bacteria</taxon>
        <taxon>Bacillati</taxon>
        <taxon>Bacillota</taxon>
        <taxon>Clostridia</taxon>
        <taxon>Eubacteriales</taxon>
        <taxon>Clostridiaceae</taxon>
        <taxon>Hathewaya</taxon>
    </lineage>
</organism>
<dbReference type="Pfam" id="PF21349">
    <property type="entry name" value="RUBY_RBDX"/>
    <property type="match status" value="1"/>
</dbReference>
<dbReference type="PROSITE" id="PS50905">
    <property type="entry name" value="FERRITIN_LIKE"/>
    <property type="match status" value="1"/>
</dbReference>